<name>A0ABQ8IK89_9ROSI</name>
<feature type="compositionally biased region" description="Basic residues" evidence="2">
    <location>
        <begin position="23"/>
        <end position="33"/>
    </location>
</feature>
<protein>
    <submittedName>
        <fullName evidence="3">Uncharacterized protein</fullName>
    </submittedName>
</protein>
<proteinExistence type="predicted"/>
<evidence type="ECO:0000313" key="3">
    <source>
        <dbReference type="EMBL" id="KAH7577117.1"/>
    </source>
</evidence>
<feature type="coiled-coil region" evidence="1">
    <location>
        <begin position="84"/>
        <end position="122"/>
    </location>
</feature>
<accession>A0ABQ8IK89</accession>
<dbReference type="Proteomes" id="UP000827721">
    <property type="component" value="Unassembled WGS sequence"/>
</dbReference>
<evidence type="ECO:0000256" key="1">
    <source>
        <dbReference type="SAM" id="Coils"/>
    </source>
</evidence>
<organism evidence="3 4">
    <name type="scientific">Xanthoceras sorbifolium</name>
    <dbReference type="NCBI Taxonomy" id="99658"/>
    <lineage>
        <taxon>Eukaryota</taxon>
        <taxon>Viridiplantae</taxon>
        <taxon>Streptophyta</taxon>
        <taxon>Embryophyta</taxon>
        <taxon>Tracheophyta</taxon>
        <taxon>Spermatophyta</taxon>
        <taxon>Magnoliopsida</taxon>
        <taxon>eudicotyledons</taxon>
        <taxon>Gunneridae</taxon>
        <taxon>Pentapetalae</taxon>
        <taxon>rosids</taxon>
        <taxon>malvids</taxon>
        <taxon>Sapindales</taxon>
        <taxon>Sapindaceae</taxon>
        <taxon>Xanthoceroideae</taxon>
        <taxon>Xanthoceras</taxon>
    </lineage>
</organism>
<dbReference type="EMBL" id="JAFEMO010000001">
    <property type="protein sequence ID" value="KAH7577117.1"/>
    <property type="molecule type" value="Genomic_DNA"/>
</dbReference>
<keyword evidence="1" id="KW-0175">Coiled coil</keyword>
<dbReference type="PANTHER" id="PTHR47587">
    <property type="entry name" value="OS05G0103500 PROTEIN"/>
    <property type="match status" value="1"/>
</dbReference>
<gene>
    <name evidence="3" type="ORF">JRO89_XS01G0207300</name>
</gene>
<dbReference type="PANTHER" id="PTHR47587:SF2">
    <property type="entry name" value="OS05G0103500 PROTEIN"/>
    <property type="match status" value="1"/>
</dbReference>
<feature type="region of interest" description="Disordered" evidence="2">
    <location>
        <begin position="21"/>
        <end position="47"/>
    </location>
</feature>
<reference evidence="3 4" key="1">
    <citation type="submission" date="2021-02" db="EMBL/GenBank/DDBJ databases">
        <title>Plant Genome Project.</title>
        <authorList>
            <person name="Zhang R.-G."/>
        </authorList>
    </citation>
    <scope>NUCLEOTIDE SEQUENCE [LARGE SCALE GENOMIC DNA]</scope>
    <source>
        <tissue evidence="3">Leaves</tissue>
    </source>
</reference>
<sequence length="177" mass="20014">MGDFTIKLSAKLVNRLAEDGEKLKKKTKKTKAKTSREPQQPQTKINQKRVLDDSKMLKGTAAPGWALQPPSFLSVTPTAHSAELNAIQSVVQESERVLEKLNKKEENTVQEVTERAKSLRDREFKLPYQKPLPCLAEKDACEACYKEFVKDPLKCLHLLRSYADCSRRARQQVSSAS</sequence>
<evidence type="ECO:0000313" key="4">
    <source>
        <dbReference type="Proteomes" id="UP000827721"/>
    </source>
</evidence>
<evidence type="ECO:0000256" key="2">
    <source>
        <dbReference type="SAM" id="MobiDB-lite"/>
    </source>
</evidence>
<comment type="caution">
    <text evidence="3">The sequence shown here is derived from an EMBL/GenBank/DDBJ whole genome shotgun (WGS) entry which is preliminary data.</text>
</comment>
<keyword evidence="4" id="KW-1185">Reference proteome</keyword>